<keyword evidence="1" id="KW-0472">Membrane</keyword>
<dbReference type="Gene3D" id="3.40.50.1820">
    <property type="entry name" value="alpha/beta hydrolase"/>
    <property type="match status" value="1"/>
</dbReference>
<keyword evidence="1" id="KW-1133">Transmembrane helix</keyword>
<organism evidence="3 4">
    <name type="scientific">Phomopsis amygdali</name>
    <name type="common">Fusicoccum amygdali</name>
    <dbReference type="NCBI Taxonomy" id="1214568"/>
    <lineage>
        <taxon>Eukaryota</taxon>
        <taxon>Fungi</taxon>
        <taxon>Dikarya</taxon>
        <taxon>Ascomycota</taxon>
        <taxon>Pezizomycotina</taxon>
        <taxon>Sordariomycetes</taxon>
        <taxon>Sordariomycetidae</taxon>
        <taxon>Diaporthales</taxon>
        <taxon>Diaporthaceae</taxon>
        <taxon>Diaporthe</taxon>
    </lineage>
</organism>
<name>A0AAD9S2K7_PHOAM</name>
<gene>
    <name evidence="3" type="ORF">N8I77_012723</name>
</gene>
<comment type="caution">
    <text evidence="3">The sequence shown here is derived from an EMBL/GenBank/DDBJ whole genome shotgun (WGS) entry which is preliminary data.</text>
</comment>
<sequence length="409" mass="45170">MPSIRSSDSAKAYWAFAALGPFAIYGVVLALLGVPFIQKQQVYVFSVAPLYAHRFHTLWWNDVEKPERWGFAKNQVTPFTLEAPDGPALYCWHILPLSVYTPNEAVLSRASPVPLEKHVSSEAFRLLRDDPDARLILSFHGNAGHIAQNTRAPQYRMLTDSAYKWHVIALDYRGFGHSTGSPSEEGLITDASTLVDYAITTLRIPPSRILILGQSLGTAVSSAVAEKFSREKGIDFAGVVLVAAFSSLPTMLASYSLGGVVPLLKPLNICPPVLRFFLRFVVDKWKSLDRLAALTAQTRERNGRLRISLIHGADDWDIPCVESVKIFEATARASVENGMDEPVFLETKDARTEVRGEKAFKIIWRENNITITHEQFAFGGHNDIMVYAPVPQAVMTILETGTVAGSSAV</sequence>
<dbReference type="Pfam" id="PF00561">
    <property type="entry name" value="Abhydrolase_1"/>
    <property type="match status" value="1"/>
</dbReference>
<proteinExistence type="predicted"/>
<reference evidence="3" key="1">
    <citation type="submission" date="2023-06" db="EMBL/GenBank/DDBJ databases">
        <authorList>
            <person name="Noh H."/>
        </authorList>
    </citation>
    <scope>NUCLEOTIDE SEQUENCE</scope>
    <source>
        <strain evidence="3">DUCC20226</strain>
    </source>
</reference>
<dbReference type="Proteomes" id="UP001265746">
    <property type="component" value="Unassembled WGS sequence"/>
</dbReference>
<dbReference type="InterPro" id="IPR029058">
    <property type="entry name" value="AB_hydrolase_fold"/>
</dbReference>
<accession>A0AAD9S2K7</accession>
<dbReference type="SUPFAM" id="SSF53474">
    <property type="entry name" value="alpha/beta-Hydrolases"/>
    <property type="match status" value="1"/>
</dbReference>
<evidence type="ECO:0000256" key="1">
    <source>
        <dbReference type="SAM" id="Phobius"/>
    </source>
</evidence>
<dbReference type="PANTHER" id="PTHR12277:SF81">
    <property type="entry name" value="PROTEIN ABHD13"/>
    <property type="match status" value="1"/>
</dbReference>
<dbReference type="EMBL" id="JAUJFL010000010">
    <property type="protein sequence ID" value="KAK2596831.1"/>
    <property type="molecule type" value="Genomic_DNA"/>
</dbReference>
<keyword evidence="4" id="KW-1185">Reference proteome</keyword>
<feature type="domain" description="AB hydrolase-1" evidence="2">
    <location>
        <begin position="136"/>
        <end position="244"/>
    </location>
</feature>
<dbReference type="AlphaFoldDB" id="A0AAD9S2K7"/>
<evidence type="ECO:0000313" key="3">
    <source>
        <dbReference type="EMBL" id="KAK2596831.1"/>
    </source>
</evidence>
<evidence type="ECO:0000313" key="4">
    <source>
        <dbReference type="Proteomes" id="UP001265746"/>
    </source>
</evidence>
<keyword evidence="1" id="KW-0812">Transmembrane</keyword>
<protein>
    <recommendedName>
        <fullName evidence="2">AB hydrolase-1 domain-containing protein</fullName>
    </recommendedName>
</protein>
<feature type="transmembrane region" description="Helical" evidence="1">
    <location>
        <begin position="12"/>
        <end position="37"/>
    </location>
</feature>
<evidence type="ECO:0000259" key="2">
    <source>
        <dbReference type="Pfam" id="PF00561"/>
    </source>
</evidence>
<dbReference type="PANTHER" id="PTHR12277">
    <property type="entry name" value="ALPHA/BETA HYDROLASE DOMAIN-CONTAINING PROTEIN"/>
    <property type="match status" value="1"/>
</dbReference>
<dbReference type="InterPro" id="IPR000073">
    <property type="entry name" value="AB_hydrolase_1"/>
</dbReference>